<comment type="caution">
    <text evidence="2">The sequence shown here is derived from an EMBL/GenBank/DDBJ whole genome shotgun (WGS) entry which is preliminary data.</text>
</comment>
<reference evidence="2" key="1">
    <citation type="submission" date="2022-09" db="EMBL/GenBank/DDBJ databases">
        <title>Fusarium specimens isolated from Avocado Roots.</title>
        <authorList>
            <person name="Stajich J."/>
            <person name="Roper C."/>
            <person name="Heimlech-Rivalta G."/>
        </authorList>
    </citation>
    <scope>NUCLEOTIDE SEQUENCE</scope>
    <source>
        <strain evidence="2">A02</strain>
    </source>
</reference>
<evidence type="ECO:0000256" key="1">
    <source>
        <dbReference type="SAM" id="MobiDB-lite"/>
    </source>
</evidence>
<proteinExistence type="predicted"/>
<evidence type="ECO:0000313" key="2">
    <source>
        <dbReference type="EMBL" id="KAJ4192039.1"/>
    </source>
</evidence>
<sequence>MVASAESSCDSFMIKLMLLTGTGSTWTERDPVDRRARQSVSRTEKGWSPITPECPNRRDETTAHLWCDYELGMSSKQLLHPWPWPVRVRYTVPAPSHAHFGSLSSGRHQQQWTPRVPRSQFRDLIRGSLVPKQPPRTTPQSHCVLRDSRCSCLS</sequence>
<dbReference type="AlphaFoldDB" id="A0A9W8V4J5"/>
<name>A0A9W8V4J5_9HYPO</name>
<protein>
    <submittedName>
        <fullName evidence="2">Uncharacterized protein</fullName>
    </submittedName>
</protein>
<dbReference type="Proteomes" id="UP001152087">
    <property type="component" value="Unassembled WGS sequence"/>
</dbReference>
<evidence type="ECO:0000313" key="3">
    <source>
        <dbReference type="Proteomes" id="UP001152087"/>
    </source>
</evidence>
<feature type="region of interest" description="Disordered" evidence="1">
    <location>
        <begin position="30"/>
        <end position="54"/>
    </location>
</feature>
<keyword evidence="3" id="KW-1185">Reference proteome</keyword>
<organism evidence="2 3">
    <name type="scientific">Fusarium falciforme</name>
    <dbReference type="NCBI Taxonomy" id="195108"/>
    <lineage>
        <taxon>Eukaryota</taxon>
        <taxon>Fungi</taxon>
        <taxon>Dikarya</taxon>
        <taxon>Ascomycota</taxon>
        <taxon>Pezizomycotina</taxon>
        <taxon>Sordariomycetes</taxon>
        <taxon>Hypocreomycetidae</taxon>
        <taxon>Hypocreales</taxon>
        <taxon>Nectriaceae</taxon>
        <taxon>Fusarium</taxon>
        <taxon>Fusarium solani species complex</taxon>
    </lineage>
</organism>
<gene>
    <name evidence="2" type="ORF">NW755_004174</name>
</gene>
<dbReference type="EMBL" id="JAOQAV010000008">
    <property type="protein sequence ID" value="KAJ4192039.1"/>
    <property type="molecule type" value="Genomic_DNA"/>
</dbReference>
<accession>A0A9W8V4J5</accession>